<dbReference type="InterPro" id="IPR029052">
    <property type="entry name" value="Metallo-depent_PP-like"/>
</dbReference>
<accession>A0A7S7NX59</accession>
<evidence type="ECO:0000259" key="2">
    <source>
        <dbReference type="Pfam" id="PF16655"/>
    </source>
</evidence>
<dbReference type="InterPro" id="IPR018946">
    <property type="entry name" value="PhoD-like_MPP"/>
</dbReference>
<dbReference type="Gene3D" id="2.60.40.380">
    <property type="entry name" value="Purple acid phosphatase-like, N-terminal"/>
    <property type="match status" value="1"/>
</dbReference>
<dbReference type="KEGG" id="pfer:IRI77_16195"/>
<dbReference type="PANTHER" id="PTHR43606:SF2">
    <property type="entry name" value="ALKALINE PHOSPHATASE FAMILY PROTEIN (AFU_ORTHOLOGUE AFUA_5G03860)"/>
    <property type="match status" value="1"/>
</dbReference>
<sequence length="499" mass="56162">MRRRTFLSALSFALADALPGQETPKFASNPFQLGVASGDPAPDGAVLWTRLMGENLKAPVPVRWVVASDDKCTKVVKQGVTSAAPDLAHSVHVEVSGLAANRPYWYRFTAGKEESPIGRTRTAPSAAAGLDHLRFAFASCQHYETGLYTAYDHMVQEDLDLIVFLGDYIYENGPRDGQVRRHNSPEIMSLSDYRNRYTLYRGDEKLQRAHAYAPWIVTWDDHEVDNDYANDHQENGMDRTTFLERRAAAYQAYYEHMPLRIGQKHHGTALQLYRRLSYGNLAQFHVLDTRQFRDPQPCGGSGTRPVCAESQDPKRTILGAAQTKWLLDGLDQSKARWNVLANQVIFAPADFKVGPEIGFSMDKWSGYEASRNTVMDFLSKRKPQNPVVITGDVHSNWAFDLKRNWQDPKSEALGVEFVGTSITSSGDGMDARPDTPKQLAENPHLRFFNAQRGYVKCTVTPKEWQTEYRVMPFVTKPGAPISTRAKFVVEDGRKVLQQA</sequence>
<keyword evidence="4" id="KW-1185">Reference proteome</keyword>
<evidence type="ECO:0000313" key="4">
    <source>
        <dbReference type="Proteomes" id="UP000593892"/>
    </source>
</evidence>
<evidence type="ECO:0000313" key="3">
    <source>
        <dbReference type="EMBL" id="QOY91427.1"/>
    </source>
</evidence>
<dbReference type="Pfam" id="PF09423">
    <property type="entry name" value="PhoD"/>
    <property type="match status" value="1"/>
</dbReference>
<dbReference type="Pfam" id="PF16655">
    <property type="entry name" value="PhoD_N"/>
    <property type="match status" value="1"/>
</dbReference>
<dbReference type="SUPFAM" id="SSF56300">
    <property type="entry name" value="Metallo-dependent phosphatases"/>
    <property type="match status" value="1"/>
</dbReference>
<protein>
    <submittedName>
        <fullName evidence="3">Alkaline phosphatase D family protein</fullName>
    </submittedName>
</protein>
<dbReference type="Gene3D" id="3.60.21.70">
    <property type="entry name" value="PhoD-like phosphatase"/>
    <property type="match status" value="1"/>
</dbReference>
<dbReference type="EMBL" id="CP063849">
    <property type="protein sequence ID" value="QOY91427.1"/>
    <property type="molecule type" value="Genomic_DNA"/>
</dbReference>
<organism evidence="3 4">
    <name type="scientific">Paludibaculum fermentans</name>
    <dbReference type="NCBI Taxonomy" id="1473598"/>
    <lineage>
        <taxon>Bacteria</taxon>
        <taxon>Pseudomonadati</taxon>
        <taxon>Acidobacteriota</taxon>
        <taxon>Terriglobia</taxon>
        <taxon>Bryobacterales</taxon>
        <taxon>Bryobacteraceae</taxon>
        <taxon>Paludibaculum</taxon>
    </lineage>
</organism>
<feature type="domain" description="PhoD-like phosphatase metallophosphatase" evidence="1">
    <location>
        <begin position="135"/>
        <end position="468"/>
    </location>
</feature>
<dbReference type="RefSeq" id="WP_194453081.1">
    <property type="nucleotide sequence ID" value="NZ_CP063849.1"/>
</dbReference>
<gene>
    <name evidence="3" type="ORF">IRI77_16195</name>
</gene>
<dbReference type="CDD" id="cd07389">
    <property type="entry name" value="MPP_PhoD"/>
    <property type="match status" value="1"/>
</dbReference>
<dbReference type="InterPro" id="IPR052900">
    <property type="entry name" value="Phospholipid_Metab_Enz"/>
</dbReference>
<name>A0A7S7NX59_PALFE</name>
<dbReference type="PANTHER" id="PTHR43606">
    <property type="entry name" value="PHOSPHATASE, PUTATIVE (AFU_ORTHOLOGUE AFUA_6G08710)-RELATED"/>
    <property type="match status" value="1"/>
</dbReference>
<dbReference type="InterPro" id="IPR038607">
    <property type="entry name" value="PhoD-like_sf"/>
</dbReference>
<dbReference type="Proteomes" id="UP000593892">
    <property type="component" value="Chromosome"/>
</dbReference>
<evidence type="ECO:0000259" key="1">
    <source>
        <dbReference type="Pfam" id="PF09423"/>
    </source>
</evidence>
<feature type="domain" description="Phospholipase D N-terminal" evidence="2">
    <location>
        <begin position="33"/>
        <end position="122"/>
    </location>
</feature>
<proteinExistence type="predicted"/>
<reference evidence="3 4" key="1">
    <citation type="submission" date="2020-10" db="EMBL/GenBank/DDBJ databases">
        <title>Complete genome sequence of Paludibaculum fermentans P105T, a facultatively anaerobic acidobacterium capable of dissimilatory Fe(III) reduction.</title>
        <authorList>
            <person name="Dedysh S.N."/>
            <person name="Beletsky A.V."/>
            <person name="Kulichevskaya I.S."/>
            <person name="Mardanov A.V."/>
            <person name="Ravin N.V."/>
        </authorList>
    </citation>
    <scope>NUCLEOTIDE SEQUENCE [LARGE SCALE GENOMIC DNA]</scope>
    <source>
        <strain evidence="3 4">P105</strain>
    </source>
</reference>
<dbReference type="AlphaFoldDB" id="A0A7S7NX59"/>
<dbReference type="InterPro" id="IPR032093">
    <property type="entry name" value="PhoD_N"/>
</dbReference>